<proteinExistence type="predicted"/>
<name>A0A7J3SM17_9CREN</name>
<reference evidence="2" key="1">
    <citation type="journal article" date="2020" name="mSystems">
        <title>Genome- and Community-Level Interaction Insights into Carbon Utilization and Element Cycling Functions of Hydrothermarchaeota in Hydrothermal Sediment.</title>
        <authorList>
            <person name="Zhou Z."/>
            <person name="Liu Y."/>
            <person name="Xu W."/>
            <person name="Pan J."/>
            <person name="Luo Z.H."/>
            <person name="Li M."/>
        </authorList>
    </citation>
    <scope>NUCLEOTIDE SEQUENCE [LARGE SCALE GENOMIC DNA]</scope>
    <source>
        <strain evidence="2">SpSt-885</strain>
    </source>
</reference>
<comment type="caution">
    <text evidence="2">The sequence shown here is derived from an EMBL/GenBank/DDBJ whole genome shotgun (WGS) entry which is preliminary data.</text>
</comment>
<feature type="region of interest" description="Disordered" evidence="1">
    <location>
        <begin position="24"/>
        <end position="55"/>
    </location>
</feature>
<feature type="region of interest" description="Disordered" evidence="1">
    <location>
        <begin position="87"/>
        <end position="118"/>
    </location>
</feature>
<sequence>MKIEGTKELAEALRELGKALEVLGRKYGPPSPKTIYRTTDRPKTRYTSAEEGEGSDLYRSSQFAEASIKRKVAEALRKLRAKKNSDVTIAQEPEKRERTRKPVTFSGELPEQPKKKPVVSWETKTSSKEALIGRIINAGLRKKVFTSAEIGEQKNVLATYTEPELERIANFIENIEETDSKIEIPNHGTEIDLTDLFMDGIR</sequence>
<dbReference type="EMBL" id="DTLS01000108">
    <property type="protein sequence ID" value="HGZ60322.1"/>
    <property type="molecule type" value="Genomic_DNA"/>
</dbReference>
<evidence type="ECO:0000256" key="1">
    <source>
        <dbReference type="SAM" id="MobiDB-lite"/>
    </source>
</evidence>
<accession>A0A7J3SM17</accession>
<gene>
    <name evidence="2" type="ORF">ENW83_03845</name>
</gene>
<evidence type="ECO:0000313" key="2">
    <source>
        <dbReference type="EMBL" id="HGZ60322.1"/>
    </source>
</evidence>
<protein>
    <submittedName>
        <fullName evidence="2">Uncharacterized protein</fullName>
    </submittedName>
</protein>
<organism evidence="2">
    <name type="scientific">Fervidicoccus fontis</name>
    <dbReference type="NCBI Taxonomy" id="683846"/>
    <lineage>
        <taxon>Archaea</taxon>
        <taxon>Thermoproteota</taxon>
        <taxon>Thermoprotei</taxon>
        <taxon>Fervidicoccales</taxon>
        <taxon>Fervidicoccaceae</taxon>
        <taxon>Fervidicoccus</taxon>
    </lineage>
</organism>
<dbReference type="AlphaFoldDB" id="A0A7J3SM17"/>